<dbReference type="GO" id="GO:0019556">
    <property type="term" value="P:L-histidine catabolic process to glutamate and formamide"/>
    <property type="evidence" value="ECO:0007669"/>
    <property type="project" value="UniProtKB-UniPathway"/>
</dbReference>
<feature type="modified residue" description="2,3-didehydroalanine (Ser)" evidence="6">
    <location>
        <position position="144"/>
    </location>
</feature>
<dbReference type="EMBL" id="CP016757">
    <property type="protein sequence ID" value="ANZ45001.1"/>
    <property type="molecule type" value="Genomic_DNA"/>
</dbReference>
<dbReference type="FunFam" id="1.10.275.10:FF:000005">
    <property type="entry name" value="Histidine ammonia-lyase"/>
    <property type="match status" value="1"/>
</dbReference>
<dbReference type="UniPathway" id="UPA00379">
    <property type="reaction ID" value="UER00549"/>
</dbReference>
<protein>
    <recommendedName>
        <fullName evidence="2 6">Histidine ammonia-lyase</fullName>
        <shortName evidence="6">Histidase</shortName>
        <ecNumber evidence="2 6">4.3.1.3</ecNumber>
    </recommendedName>
</protein>
<dbReference type="OrthoDB" id="9806955at2"/>
<sequence length="508" mass="54932">MTTVHLDGKSLTLQDVVNVARKGYKVEIAPEAKEQIKECAASVSEWVKEGRVVYGITTGFGDLASVVIPRDKGRQLQENLLLSHACGYGEPYPEDVVRAIMLLRINTLTRGFSGISLETLQQMVDYLNLGIHPVVPTQGSVGASGDLCPLSHVAISLIGHGEVVYKGQKMSASEALAKVGMKPVELQPKEGLALNNGTTVMNAVAALCIVDAMNMMKNADVAASMSAEALHAVPYAFDRRTHDLRPQVGQGVVAENIRRLIEGSEIIEAFKKDRVQDAYSLRCLPQVHGASRDAIGYVKEKVEIEINSVTDNPIIFHKDGDAISGGNFHGQPMAMAMDFFGIAAAEFASISERRVARLVDHKLSDLPPFLVSDSGVNSGFMIPQYTAAAIVSENKVLAHPSVVDSIPTSANQEDHVSMGGYSARKGRQILDNTNRVIAVEMVNAAQGMDFRAPLKPGKGSGAAFKEFRKHVPFYEKDQFMQPLLLKSLELVENGTVVKAVEEAIGELK</sequence>
<keyword evidence="4 6" id="KW-0456">Lyase</keyword>
<feature type="cross-link" description="5-imidazolinone (Ala-Gly)" evidence="6">
    <location>
        <begin position="143"/>
        <end position="145"/>
    </location>
</feature>
<dbReference type="HAMAP" id="MF_00229">
    <property type="entry name" value="His_ammonia_lyase"/>
    <property type="match status" value="1"/>
</dbReference>
<dbReference type="KEGG" id="cpor:BED41_07865"/>
<gene>
    <name evidence="6" type="primary">hutH</name>
    <name evidence="10" type="ORF">BED41_07865</name>
</gene>
<dbReference type="Gene3D" id="1.10.275.10">
    <property type="entry name" value="Fumarase/aspartase (N-terminal domain)"/>
    <property type="match status" value="1"/>
</dbReference>
<comment type="subcellular location">
    <subcellularLocation>
        <location evidence="6 9">Cytoplasm</location>
    </subcellularLocation>
</comment>
<evidence type="ECO:0000313" key="11">
    <source>
        <dbReference type="Proteomes" id="UP000093044"/>
    </source>
</evidence>
<evidence type="ECO:0000256" key="8">
    <source>
        <dbReference type="RuleBase" id="RU004479"/>
    </source>
</evidence>
<evidence type="ECO:0000256" key="4">
    <source>
        <dbReference type="ARBA" id="ARBA00023239"/>
    </source>
</evidence>
<dbReference type="InterPro" id="IPR024083">
    <property type="entry name" value="Fumarase/histidase_N"/>
</dbReference>
<dbReference type="EC" id="4.3.1.3" evidence="2 6"/>
<keyword evidence="3 6" id="KW-0369">Histidine metabolism</keyword>
<dbReference type="FunFam" id="1.20.200.10:FF:000003">
    <property type="entry name" value="Histidine ammonia-lyase"/>
    <property type="match status" value="1"/>
</dbReference>
<dbReference type="Gene3D" id="1.20.200.10">
    <property type="entry name" value="Fumarase/aspartase (Central domain)"/>
    <property type="match status" value="1"/>
</dbReference>
<keyword evidence="6" id="KW-0963">Cytoplasm</keyword>
<dbReference type="GO" id="GO:0004397">
    <property type="term" value="F:histidine ammonia-lyase activity"/>
    <property type="evidence" value="ECO:0007669"/>
    <property type="project" value="UniProtKB-UniRule"/>
</dbReference>
<evidence type="ECO:0000256" key="7">
    <source>
        <dbReference type="RuleBase" id="RU003954"/>
    </source>
</evidence>
<dbReference type="STRING" id="1197717.BED41_07865"/>
<dbReference type="GO" id="GO:0005737">
    <property type="term" value="C:cytoplasm"/>
    <property type="evidence" value="ECO:0007669"/>
    <property type="project" value="UniProtKB-SubCell"/>
</dbReference>
<dbReference type="InterPro" id="IPR008948">
    <property type="entry name" value="L-Aspartase-like"/>
</dbReference>
<comment type="similarity">
    <text evidence="6 7">Belongs to the PAL/histidase family.</text>
</comment>
<dbReference type="PROSITE" id="PS00488">
    <property type="entry name" value="PAL_HISTIDASE"/>
    <property type="match status" value="1"/>
</dbReference>
<evidence type="ECO:0000256" key="9">
    <source>
        <dbReference type="RuleBase" id="RU004480"/>
    </source>
</evidence>
<dbReference type="NCBIfam" id="TIGR01225">
    <property type="entry name" value="hutH"/>
    <property type="match status" value="1"/>
</dbReference>
<dbReference type="Proteomes" id="UP000093044">
    <property type="component" value="Chromosome"/>
</dbReference>
<name>A0A1B2I4U3_9BACT</name>
<accession>A0A1B2I4U3</accession>
<organism evidence="10 11">
    <name type="scientific">Cloacibacillus porcorum</name>
    <dbReference type="NCBI Taxonomy" id="1197717"/>
    <lineage>
        <taxon>Bacteria</taxon>
        <taxon>Thermotogati</taxon>
        <taxon>Synergistota</taxon>
        <taxon>Synergistia</taxon>
        <taxon>Synergistales</taxon>
        <taxon>Synergistaceae</taxon>
        <taxon>Cloacibacillus</taxon>
    </lineage>
</organism>
<keyword evidence="11" id="KW-1185">Reference proteome</keyword>
<dbReference type="SUPFAM" id="SSF48557">
    <property type="entry name" value="L-aspartase-like"/>
    <property type="match status" value="1"/>
</dbReference>
<dbReference type="NCBIfam" id="NF006871">
    <property type="entry name" value="PRK09367.1"/>
    <property type="match status" value="1"/>
</dbReference>
<dbReference type="AlphaFoldDB" id="A0A1B2I4U3"/>
<dbReference type="GO" id="GO:0019557">
    <property type="term" value="P:L-histidine catabolic process to glutamate and formate"/>
    <property type="evidence" value="ECO:0007669"/>
    <property type="project" value="UniProtKB-UniPathway"/>
</dbReference>
<dbReference type="PANTHER" id="PTHR10362">
    <property type="entry name" value="HISTIDINE AMMONIA-LYASE"/>
    <property type="match status" value="1"/>
</dbReference>
<comment type="catalytic activity">
    <reaction evidence="5 6 8">
        <text>L-histidine = trans-urocanate + NH4(+)</text>
        <dbReference type="Rhea" id="RHEA:21232"/>
        <dbReference type="ChEBI" id="CHEBI:17771"/>
        <dbReference type="ChEBI" id="CHEBI:28938"/>
        <dbReference type="ChEBI" id="CHEBI:57595"/>
        <dbReference type="EC" id="4.3.1.3"/>
    </reaction>
</comment>
<evidence type="ECO:0000313" key="10">
    <source>
        <dbReference type="EMBL" id="ANZ45001.1"/>
    </source>
</evidence>
<evidence type="ECO:0000256" key="1">
    <source>
        <dbReference type="ARBA" id="ARBA00005113"/>
    </source>
</evidence>
<comment type="PTM">
    <text evidence="6">Contains an active site 4-methylidene-imidazol-5-one (MIO), which is formed autocatalytically by cyclization and dehydration of residues Ala-Ser-Gly.</text>
</comment>
<evidence type="ECO:0000256" key="3">
    <source>
        <dbReference type="ARBA" id="ARBA00022808"/>
    </source>
</evidence>
<dbReference type="InterPro" id="IPR001106">
    <property type="entry name" value="Aromatic_Lyase"/>
</dbReference>
<reference evidence="10" key="1">
    <citation type="submission" date="2016-08" db="EMBL/GenBank/DDBJ databases">
        <title>Complete genome of Cloacibacillus porcorum.</title>
        <authorList>
            <person name="Looft T."/>
            <person name="Bayles D.O."/>
            <person name="Alt D.P."/>
        </authorList>
    </citation>
    <scope>NUCLEOTIDE SEQUENCE [LARGE SCALE GENOMIC DNA]</scope>
    <source>
        <strain evidence="10">CL-84</strain>
    </source>
</reference>
<dbReference type="GeneID" id="83057766"/>
<dbReference type="CDD" id="cd00332">
    <property type="entry name" value="PAL-HAL"/>
    <property type="match status" value="1"/>
</dbReference>
<dbReference type="RefSeq" id="WP_066744656.1">
    <property type="nucleotide sequence ID" value="NZ_CAUFKJ010000007.1"/>
</dbReference>
<evidence type="ECO:0000256" key="5">
    <source>
        <dbReference type="ARBA" id="ARBA00049269"/>
    </source>
</evidence>
<evidence type="ECO:0000256" key="2">
    <source>
        <dbReference type="ARBA" id="ARBA00012994"/>
    </source>
</evidence>
<evidence type="ECO:0000256" key="6">
    <source>
        <dbReference type="HAMAP-Rule" id="MF_00229"/>
    </source>
</evidence>
<dbReference type="InterPro" id="IPR005921">
    <property type="entry name" value="HutH"/>
</dbReference>
<dbReference type="Pfam" id="PF00221">
    <property type="entry name" value="Lyase_aromatic"/>
    <property type="match status" value="1"/>
</dbReference>
<dbReference type="InterPro" id="IPR022313">
    <property type="entry name" value="Phe/His_NH3-lyase_AS"/>
</dbReference>
<proteinExistence type="inferred from homology"/>
<comment type="pathway">
    <text evidence="1 6 8">Amino-acid degradation; L-histidine degradation into L-glutamate; N-formimidoyl-L-glutamate from L-histidine: step 1/3.</text>
</comment>